<dbReference type="PATRIC" id="fig|507626.3.peg.1327"/>
<dbReference type="InterPro" id="IPR012338">
    <property type="entry name" value="Beta-lactam/transpept-like"/>
</dbReference>
<keyword evidence="4" id="KW-1185">Reference proteome</keyword>
<feature type="domain" description="Beta-lactamase-related" evidence="2">
    <location>
        <begin position="61"/>
        <end position="339"/>
    </location>
</feature>
<evidence type="ECO:0000259" key="2">
    <source>
        <dbReference type="Pfam" id="PF00144"/>
    </source>
</evidence>
<gene>
    <name evidence="3" type="ORF">LOKO_01342</name>
</gene>
<proteinExistence type="predicted"/>
<reference evidence="3 4" key="2">
    <citation type="submission" date="2016-02" db="EMBL/GenBank/DDBJ databases">
        <authorList>
            <person name="Wen L."/>
            <person name="He K."/>
            <person name="Yang H."/>
        </authorList>
    </citation>
    <scope>NUCLEOTIDE SEQUENCE [LARGE SCALE GENOMIC DNA]</scope>
    <source>
        <strain evidence="3 4">AGD 8-3</strain>
    </source>
</reference>
<organism evidence="3 4">
    <name type="scientific">Halomonas chromatireducens</name>
    <dbReference type="NCBI Taxonomy" id="507626"/>
    <lineage>
        <taxon>Bacteria</taxon>
        <taxon>Pseudomonadati</taxon>
        <taxon>Pseudomonadota</taxon>
        <taxon>Gammaproteobacteria</taxon>
        <taxon>Oceanospirillales</taxon>
        <taxon>Halomonadaceae</taxon>
        <taxon>Halomonas</taxon>
    </lineage>
</organism>
<feature type="chain" id="PRO_5007066835" evidence="1">
    <location>
        <begin position="26"/>
        <end position="347"/>
    </location>
</feature>
<evidence type="ECO:0000256" key="1">
    <source>
        <dbReference type="SAM" id="SignalP"/>
    </source>
</evidence>
<dbReference type="PANTHER" id="PTHR43283:SF7">
    <property type="entry name" value="BETA-LACTAMASE-RELATED DOMAIN-CONTAINING PROTEIN"/>
    <property type="match status" value="1"/>
</dbReference>
<accession>A0A0X8HDB4</accession>
<dbReference type="Gene3D" id="3.40.710.10">
    <property type="entry name" value="DD-peptidase/beta-lactamase superfamily"/>
    <property type="match status" value="1"/>
</dbReference>
<dbReference type="Proteomes" id="UP000063387">
    <property type="component" value="Chromosome"/>
</dbReference>
<name>A0A0X8HDB4_9GAMM</name>
<dbReference type="InterPro" id="IPR001466">
    <property type="entry name" value="Beta-lactam-related"/>
</dbReference>
<dbReference type="RefSeq" id="WP_083517465.1">
    <property type="nucleotide sequence ID" value="NZ_CP014226.1"/>
</dbReference>
<reference evidence="3 4" key="1">
    <citation type="journal article" date="2016" name="Genome Announc.">
        <title>Draft Genome Sequence of 'Halomonas chromatireducens' Strain AGD 8-3, a Haloalkaliphilic Chromate- and Selenite-Reducing Gammaproteobacterium.</title>
        <authorList>
            <person name="Sharko F.S."/>
            <person name="Shapovalova A.A."/>
            <person name="Tsygankova S.V."/>
            <person name="Komova A.V."/>
            <person name="Boulygina E.S."/>
            <person name="Teslyuk A.B."/>
            <person name="Gotovtsev P.M."/>
            <person name="Namsaraev Z.B."/>
            <person name="Khijniak T.V."/>
            <person name="Nedoluzhko A.V."/>
            <person name="Vasilov R.G."/>
        </authorList>
    </citation>
    <scope>NUCLEOTIDE SEQUENCE [LARGE SCALE GENOMIC DNA]</scope>
    <source>
        <strain evidence="3 4">AGD 8-3</strain>
    </source>
</reference>
<dbReference type="PANTHER" id="PTHR43283">
    <property type="entry name" value="BETA-LACTAMASE-RELATED"/>
    <property type="match status" value="1"/>
</dbReference>
<dbReference type="STRING" id="507626.LOKO_01342"/>
<protein>
    <submittedName>
        <fullName evidence="3">Beta-lactamase</fullName>
    </submittedName>
</protein>
<dbReference type="Pfam" id="PF00144">
    <property type="entry name" value="Beta-lactamase"/>
    <property type="match status" value="1"/>
</dbReference>
<dbReference type="InterPro" id="IPR050789">
    <property type="entry name" value="Diverse_Enzym_Activities"/>
</dbReference>
<dbReference type="EMBL" id="CP014226">
    <property type="protein sequence ID" value="AMD00410.1"/>
    <property type="molecule type" value="Genomic_DNA"/>
</dbReference>
<feature type="signal peptide" evidence="1">
    <location>
        <begin position="1"/>
        <end position="25"/>
    </location>
</feature>
<dbReference type="KEGG" id="hco:LOKO_01342"/>
<keyword evidence="1" id="KW-0732">Signal</keyword>
<sequence length="347" mass="37026">MTAATLRRRLPRRYPILLTIMLALAATCHSLASEAGSQRLSESALQRLKSEAGDISRLHTLVVAENGEIVLERTYAGPGSDQPANIKSLSKTVLAALVGAAIEQGVIEGVDQPVVDLLGPLVPNDIDPRVGDITVGHLLSLQAGLERTSGANYGAWVASDNWVANALRRPFVDHPGGRMLYSTGSSHLLSAALTQASGDSTLSLARQLLGDPLNIAIPAWLRDPQGIFFGGNDMQLSPLALIQVGELYRLDGVIDGTRVLPEGWVEASWTPRGTSAWTSDGYGYGWFVTRLGGEQAYYGRGYGGQALYVIPERALTVAITSDPMPPSPGGQFQQRLHALVETLLAPE</sequence>
<evidence type="ECO:0000313" key="4">
    <source>
        <dbReference type="Proteomes" id="UP000063387"/>
    </source>
</evidence>
<dbReference type="AlphaFoldDB" id="A0A0X8HDB4"/>
<evidence type="ECO:0000313" key="3">
    <source>
        <dbReference type="EMBL" id="AMD00410.1"/>
    </source>
</evidence>
<dbReference type="SUPFAM" id="SSF56601">
    <property type="entry name" value="beta-lactamase/transpeptidase-like"/>
    <property type="match status" value="1"/>
</dbReference>